<dbReference type="SUPFAM" id="SSF55729">
    <property type="entry name" value="Acyl-CoA N-acyltransferases (Nat)"/>
    <property type="match status" value="1"/>
</dbReference>
<gene>
    <name evidence="2" type="ORF">GCM10007350_01110</name>
</gene>
<evidence type="ECO:0000259" key="1">
    <source>
        <dbReference type="PROSITE" id="PS51186"/>
    </source>
</evidence>
<dbReference type="InterPro" id="IPR016181">
    <property type="entry name" value="Acyl_CoA_acyltransferase"/>
</dbReference>
<dbReference type="InterPro" id="IPR000182">
    <property type="entry name" value="GNAT_dom"/>
</dbReference>
<dbReference type="PROSITE" id="PS51186">
    <property type="entry name" value="GNAT"/>
    <property type="match status" value="1"/>
</dbReference>
<dbReference type="CDD" id="cd04301">
    <property type="entry name" value="NAT_SF"/>
    <property type="match status" value="1"/>
</dbReference>
<dbReference type="PANTHER" id="PTHR43138">
    <property type="entry name" value="ACETYLTRANSFERASE, GNAT FAMILY"/>
    <property type="match status" value="1"/>
</dbReference>
<reference evidence="3" key="1">
    <citation type="journal article" date="2019" name="Int. J. Syst. Evol. Microbiol.">
        <title>The Global Catalogue of Microorganisms (GCM) 10K type strain sequencing project: providing services to taxonomists for standard genome sequencing and annotation.</title>
        <authorList>
            <consortium name="The Broad Institute Genomics Platform"/>
            <consortium name="The Broad Institute Genome Sequencing Center for Infectious Disease"/>
            <person name="Wu L."/>
            <person name="Ma J."/>
        </authorList>
    </citation>
    <scope>NUCLEOTIDE SEQUENCE [LARGE SCALE GENOMIC DNA]</scope>
    <source>
        <strain evidence="3">KCTC 23701</strain>
    </source>
</reference>
<keyword evidence="3" id="KW-1185">Reference proteome</keyword>
<dbReference type="PANTHER" id="PTHR43138:SF1">
    <property type="entry name" value="N-ACETYLTRANSFERASE ACA1"/>
    <property type="match status" value="1"/>
</dbReference>
<evidence type="ECO:0000313" key="2">
    <source>
        <dbReference type="EMBL" id="GHD55440.1"/>
    </source>
</evidence>
<accession>A0ABQ3GX18</accession>
<dbReference type="Proteomes" id="UP000604737">
    <property type="component" value="Unassembled WGS sequence"/>
</dbReference>
<evidence type="ECO:0000313" key="3">
    <source>
        <dbReference type="Proteomes" id="UP000604737"/>
    </source>
</evidence>
<sequence>MTIRPATEHDADAIWTIFRAVVADGDSYVFAPGTGRDDAHAYWFGPGVRSWVAEIDGEVVGVYRLVANQRDLGDHVANASFMIAPRAHGRGLGMALGRHCLIEAKRAGFAAMQFNFVVATNDAAVALWRKLGFVVVGTLPKAFRHARLGLVDALVMHRFLDDIGA</sequence>
<comment type="caution">
    <text evidence="2">The sequence shown here is derived from an EMBL/GenBank/DDBJ whole genome shotgun (WGS) entry which is preliminary data.</text>
</comment>
<protein>
    <submittedName>
        <fullName evidence="2">N-acetyltransferase</fullName>
    </submittedName>
</protein>
<dbReference type="RefSeq" id="WP_189458204.1">
    <property type="nucleotide sequence ID" value="NZ_BMYO01000001.1"/>
</dbReference>
<dbReference type="EMBL" id="BMYO01000001">
    <property type="protein sequence ID" value="GHD55440.1"/>
    <property type="molecule type" value="Genomic_DNA"/>
</dbReference>
<dbReference type="Gene3D" id="3.40.630.30">
    <property type="match status" value="1"/>
</dbReference>
<organism evidence="2 3">
    <name type="scientific">Jeongeupia chitinilytica</name>
    <dbReference type="NCBI Taxonomy" id="1041641"/>
    <lineage>
        <taxon>Bacteria</taxon>
        <taxon>Pseudomonadati</taxon>
        <taxon>Pseudomonadota</taxon>
        <taxon>Betaproteobacteria</taxon>
        <taxon>Neisseriales</taxon>
        <taxon>Chitinibacteraceae</taxon>
        <taxon>Jeongeupia</taxon>
    </lineage>
</organism>
<dbReference type="Pfam" id="PF00583">
    <property type="entry name" value="Acetyltransf_1"/>
    <property type="match status" value="1"/>
</dbReference>
<proteinExistence type="predicted"/>
<name>A0ABQ3GX18_9NEIS</name>
<dbReference type="InterPro" id="IPR052742">
    <property type="entry name" value="Mito_N-acetyltransferase"/>
</dbReference>
<feature type="domain" description="N-acetyltransferase" evidence="1">
    <location>
        <begin position="1"/>
        <end position="161"/>
    </location>
</feature>